<feature type="transmembrane region" description="Helical" evidence="7">
    <location>
        <begin position="193"/>
        <end position="216"/>
    </location>
</feature>
<dbReference type="Proteomes" id="UP000319663">
    <property type="component" value="Unassembled WGS sequence"/>
</dbReference>
<feature type="transmembrane region" description="Helical" evidence="7">
    <location>
        <begin position="270"/>
        <end position="290"/>
    </location>
</feature>
<dbReference type="OrthoDB" id="2988756at2759"/>
<feature type="transmembrane region" description="Helical" evidence="7">
    <location>
        <begin position="51"/>
        <end position="73"/>
    </location>
</feature>
<protein>
    <recommendedName>
        <fullName evidence="8">Rhodopsin domain-containing protein</fullName>
    </recommendedName>
</protein>
<dbReference type="AlphaFoldDB" id="A0A507QI22"/>
<evidence type="ECO:0000256" key="5">
    <source>
        <dbReference type="ARBA" id="ARBA00038359"/>
    </source>
</evidence>
<dbReference type="PANTHER" id="PTHR33048:SF105">
    <property type="match status" value="1"/>
</dbReference>
<dbReference type="Pfam" id="PF20684">
    <property type="entry name" value="Fung_rhodopsin"/>
    <property type="match status" value="1"/>
</dbReference>
<dbReference type="STRING" id="5098.A0A507QI22"/>
<dbReference type="PANTHER" id="PTHR33048">
    <property type="entry name" value="PTH11-LIKE INTEGRAL MEMBRANE PROTEIN (AFU_ORTHOLOGUE AFUA_5G11245)"/>
    <property type="match status" value="1"/>
</dbReference>
<proteinExistence type="inferred from homology"/>
<dbReference type="InterPro" id="IPR049326">
    <property type="entry name" value="Rhodopsin_dom_fungi"/>
</dbReference>
<evidence type="ECO:0000256" key="3">
    <source>
        <dbReference type="ARBA" id="ARBA00022989"/>
    </source>
</evidence>
<keyword evidence="3 7" id="KW-1133">Transmembrane helix</keyword>
<feature type="region of interest" description="Disordered" evidence="6">
    <location>
        <begin position="362"/>
        <end position="384"/>
    </location>
</feature>
<keyword evidence="2 7" id="KW-0812">Transmembrane</keyword>
<feature type="transmembrane region" description="Helical" evidence="7">
    <location>
        <begin position="145"/>
        <end position="173"/>
    </location>
</feature>
<evidence type="ECO:0000256" key="6">
    <source>
        <dbReference type="SAM" id="MobiDB-lite"/>
    </source>
</evidence>
<evidence type="ECO:0000256" key="7">
    <source>
        <dbReference type="SAM" id="Phobius"/>
    </source>
</evidence>
<evidence type="ECO:0000256" key="4">
    <source>
        <dbReference type="ARBA" id="ARBA00023136"/>
    </source>
</evidence>
<evidence type="ECO:0000256" key="1">
    <source>
        <dbReference type="ARBA" id="ARBA00004141"/>
    </source>
</evidence>
<evidence type="ECO:0000313" key="10">
    <source>
        <dbReference type="Proteomes" id="UP000319663"/>
    </source>
</evidence>
<reference evidence="9 10" key="1">
    <citation type="submission" date="2019-06" db="EMBL/GenBank/DDBJ databases">
        <title>Wine fermentation using esterase from Monascus purpureus.</title>
        <authorList>
            <person name="Geng C."/>
            <person name="Zhang Y."/>
        </authorList>
    </citation>
    <scope>NUCLEOTIDE SEQUENCE [LARGE SCALE GENOMIC DNA]</scope>
    <source>
        <strain evidence="9">HQ1</strain>
    </source>
</reference>
<feature type="transmembrane region" description="Helical" evidence="7">
    <location>
        <begin position="111"/>
        <end position="133"/>
    </location>
</feature>
<feature type="compositionally biased region" description="Low complexity" evidence="6">
    <location>
        <begin position="363"/>
        <end position="374"/>
    </location>
</feature>
<accession>A0A507QI22</accession>
<comment type="caution">
    <text evidence="9">The sequence shown here is derived from an EMBL/GenBank/DDBJ whole genome shotgun (WGS) entry which is preliminary data.</text>
</comment>
<dbReference type="InterPro" id="IPR052337">
    <property type="entry name" value="SAT4-like"/>
</dbReference>
<keyword evidence="10" id="KW-1185">Reference proteome</keyword>
<comment type="similarity">
    <text evidence="5">Belongs to the SAT4 family.</text>
</comment>
<feature type="transmembrane region" description="Helical" evidence="7">
    <location>
        <begin position="228"/>
        <end position="250"/>
    </location>
</feature>
<name>A0A507QI22_MONPU</name>
<evidence type="ECO:0000313" key="9">
    <source>
        <dbReference type="EMBL" id="TQB68169.1"/>
    </source>
</evidence>
<evidence type="ECO:0000256" key="2">
    <source>
        <dbReference type="ARBA" id="ARBA00022692"/>
    </source>
</evidence>
<dbReference type="EMBL" id="VIFY01000243">
    <property type="protein sequence ID" value="TQB68169.1"/>
    <property type="molecule type" value="Genomic_DNA"/>
</dbReference>
<comment type="subcellular location">
    <subcellularLocation>
        <location evidence="1">Membrane</location>
        <topology evidence="1">Multi-pass membrane protein</topology>
    </subcellularLocation>
</comment>
<evidence type="ECO:0000259" key="8">
    <source>
        <dbReference type="Pfam" id="PF20684"/>
    </source>
</evidence>
<dbReference type="GO" id="GO:0016020">
    <property type="term" value="C:membrane"/>
    <property type="evidence" value="ECO:0007669"/>
    <property type="project" value="UniProtKB-SubCell"/>
</dbReference>
<feature type="domain" description="Rhodopsin" evidence="8">
    <location>
        <begin position="36"/>
        <end position="287"/>
    </location>
</feature>
<sequence length="384" mass="41885">MVFSLKARDAASEAAYKSVVELWTLYSIGVAVTILRTCARAKAVGLRNLRLDDYFIWVAIIFYTAQTALAYSVGNVASGLANNSMTAVQRAALSPHDPEYHARVVGSKIQIAGWTTYVALINSLKLSMLAFYVRLMEGLSRRYQIPIYVGFAFVIASFVAGVITIFTACRPFHKNWQINPDPGNVCQPAIAKPVIAVTFAANLLTDPYLIFIPIPMLWKSSLKFIKKIATTIVLSAGIFVLVCATLKSVFLLVDPDNGAQIADQWGTRETFVAVITTNLPMVFHLLRIWLAKVFGSKFGSSQKTKYKLPLGGFPGIGSGGDYAGRKGRGLASMDRDTIGMTFTESEERMMEDVKMQSLKAYQTPVSSSDTPSTSGDCCPPAGHC</sequence>
<keyword evidence="4 7" id="KW-0472">Membrane</keyword>
<organism evidence="9 10">
    <name type="scientific">Monascus purpureus</name>
    <name type="common">Red mold</name>
    <name type="synonym">Monascus anka</name>
    <dbReference type="NCBI Taxonomy" id="5098"/>
    <lineage>
        <taxon>Eukaryota</taxon>
        <taxon>Fungi</taxon>
        <taxon>Dikarya</taxon>
        <taxon>Ascomycota</taxon>
        <taxon>Pezizomycotina</taxon>
        <taxon>Eurotiomycetes</taxon>
        <taxon>Eurotiomycetidae</taxon>
        <taxon>Eurotiales</taxon>
        <taxon>Aspergillaceae</taxon>
        <taxon>Monascus</taxon>
    </lineage>
</organism>
<gene>
    <name evidence="9" type="ORF">MPDQ_003880</name>
</gene>